<evidence type="ECO:0000256" key="9">
    <source>
        <dbReference type="ARBA" id="ARBA00023295"/>
    </source>
</evidence>
<dbReference type="EMBL" id="SDAQ01000139">
    <property type="protein sequence ID" value="KAI3534948.1"/>
    <property type="molecule type" value="Genomic_DNA"/>
</dbReference>
<dbReference type="SUPFAM" id="SSF48208">
    <property type="entry name" value="Six-hairpin glycosidases"/>
    <property type="match status" value="1"/>
</dbReference>
<dbReference type="GO" id="GO:0008496">
    <property type="term" value="F:mannan endo-1,6-alpha-mannosidase activity"/>
    <property type="evidence" value="ECO:0007669"/>
    <property type="project" value="UniProtKB-UniRule"/>
</dbReference>
<feature type="region of interest" description="Disordered" evidence="11">
    <location>
        <begin position="419"/>
        <end position="456"/>
    </location>
</feature>
<evidence type="ECO:0000313" key="14">
    <source>
        <dbReference type="Proteomes" id="UP001056436"/>
    </source>
</evidence>
<evidence type="ECO:0000256" key="1">
    <source>
        <dbReference type="ARBA" id="ARBA00001452"/>
    </source>
</evidence>
<dbReference type="InterPro" id="IPR008928">
    <property type="entry name" value="6-hairpin_glycosidase_sf"/>
</dbReference>
<evidence type="ECO:0000256" key="3">
    <source>
        <dbReference type="ARBA" id="ARBA00009699"/>
    </source>
</evidence>
<keyword evidence="8" id="KW-0325">Glycoprotein</keyword>
<comment type="subcellular location">
    <subcellularLocation>
        <location evidence="2">Endomembrane system</location>
    </subcellularLocation>
</comment>
<dbReference type="InterPro" id="IPR005198">
    <property type="entry name" value="Glyco_hydro_76"/>
</dbReference>
<evidence type="ECO:0000313" key="13">
    <source>
        <dbReference type="EMBL" id="KAI3534948.1"/>
    </source>
</evidence>
<accession>A0A9P9X404</accession>
<evidence type="ECO:0000256" key="5">
    <source>
        <dbReference type="ARBA" id="ARBA00022729"/>
    </source>
</evidence>
<dbReference type="PANTHER" id="PTHR12145:SF36">
    <property type="entry name" value="MANNAN ENDO-1,6-ALPHA-MANNOSIDASE DCW1"/>
    <property type="match status" value="1"/>
</dbReference>
<comment type="similarity">
    <text evidence="3 10">Belongs to the glycosyl hydrolase 76 family.</text>
</comment>
<comment type="catalytic activity">
    <reaction evidence="1 10">
        <text>Random hydrolysis of (1-&gt;6)-alpha-D-mannosidic linkages in unbranched (1-&gt;6)-mannans.</text>
        <dbReference type="EC" id="3.2.1.101"/>
    </reaction>
</comment>
<keyword evidence="5 12" id="KW-0732">Signal</keyword>
<keyword evidence="14" id="KW-1185">Reference proteome</keyword>
<proteinExistence type="inferred from homology"/>
<dbReference type="Gene3D" id="1.50.10.20">
    <property type="match status" value="1"/>
</dbReference>
<dbReference type="PANTHER" id="PTHR12145">
    <property type="entry name" value="MANNAN ENDO-1,6-ALPHA-MANNOSIDASE DCW1"/>
    <property type="match status" value="1"/>
</dbReference>
<gene>
    <name evidence="13" type="ORF">CABS02_13045</name>
</gene>
<evidence type="ECO:0000256" key="11">
    <source>
        <dbReference type="SAM" id="MobiDB-lite"/>
    </source>
</evidence>
<organism evidence="13 14">
    <name type="scientific">Colletotrichum abscissum</name>
    <dbReference type="NCBI Taxonomy" id="1671311"/>
    <lineage>
        <taxon>Eukaryota</taxon>
        <taxon>Fungi</taxon>
        <taxon>Dikarya</taxon>
        <taxon>Ascomycota</taxon>
        <taxon>Pezizomycotina</taxon>
        <taxon>Sordariomycetes</taxon>
        <taxon>Hypocreomycetidae</taxon>
        <taxon>Glomerellales</taxon>
        <taxon>Glomerellaceae</taxon>
        <taxon>Colletotrichum</taxon>
        <taxon>Colletotrichum acutatum species complex</taxon>
    </lineage>
</organism>
<keyword evidence="9 10" id="KW-0326">Glycosidase</keyword>
<dbReference type="AlphaFoldDB" id="A0A9P9X404"/>
<evidence type="ECO:0000256" key="7">
    <source>
        <dbReference type="ARBA" id="ARBA00023136"/>
    </source>
</evidence>
<sequence length="480" mass="51202">MTPSYVSAFAGALLLLGRLPGSAAEFKTSSRDEIVASSNKLAKDLFTVYEGDQPGKIPGILPGPPTPSSGGYYWYHGASFFQTYVDYQHLTGDDSFQDSIVKALAFQLGPDANYMPPNWTASMGNDDQCFWGTAALQAAEYQLPSADGKPSWIEVAKNVWANQASPDRYDETCGGGLRWQIIMSNAGYNYKNTMSNACFLNMGARLARYTGNTSYAEHAVKAWDWLESVGFINTTTWEVYDGANVDDNCTSPAKYQWSQNAAILTESAAFMYNFTNGSDVWHDRAKKLAEASIKTFFPKGIAYEAACEGTKGSCPTDAMFMKGYVHRWLSVATQVAPFLSGNVLTVLRSSAQAAAKQCQDNSKGMTTCGFYWSDAELTDPQTVDNRTGGITGVGEGTSVLGAISGLLIGDAKAPVTNWIEGSGGASMPEPTTSTGSGGTPSGTGGSPSPTESDSLAGHFGTDVRMLLFPAVLGACLLALY</sequence>
<dbReference type="InterPro" id="IPR014480">
    <property type="entry name" value="Mannan-1_6-alpha_mannosidase"/>
</dbReference>
<name>A0A9P9X404_9PEZI</name>
<dbReference type="EC" id="3.2.1.101" evidence="4 10"/>
<dbReference type="OrthoDB" id="9984024at2759"/>
<evidence type="ECO:0000256" key="4">
    <source>
        <dbReference type="ARBA" id="ARBA00012350"/>
    </source>
</evidence>
<evidence type="ECO:0000256" key="2">
    <source>
        <dbReference type="ARBA" id="ARBA00004308"/>
    </source>
</evidence>
<dbReference type="Proteomes" id="UP001056436">
    <property type="component" value="Unassembled WGS sequence"/>
</dbReference>
<comment type="caution">
    <text evidence="13">The sequence shown here is derived from an EMBL/GenBank/DDBJ whole genome shotgun (WGS) entry which is preliminary data.</text>
</comment>
<feature type="chain" id="PRO_5040354210" description="Mannan endo-1,6-alpha-mannosidase" evidence="12">
    <location>
        <begin position="25"/>
        <end position="480"/>
    </location>
</feature>
<evidence type="ECO:0000256" key="8">
    <source>
        <dbReference type="ARBA" id="ARBA00023180"/>
    </source>
</evidence>
<evidence type="ECO:0000256" key="10">
    <source>
        <dbReference type="PIRNR" id="PIRNR016302"/>
    </source>
</evidence>
<evidence type="ECO:0000256" key="12">
    <source>
        <dbReference type="SAM" id="SignalP"/>
    </source>
</evidence>
<dbReference type="FunFam" id="1.50.10.20:FF:000006">
    <property type="entry name" value="Mannan endo-1,6-alpha-mannosidase"/>
    <property type="match status" value="1"/>
</dbReference>
<dbReference type="GO" id="GO:0012505">
    <property type="term" value="C:endomembrane system"/>
    <property type="evidence" value="ECO:0007669"/>
    <property type="project" value="UniProtKB-SubCell"/>
</dbReference>
<protein>
    <recommendedName>
        <fullName evidence="4 10">Mannan endo-1,6-alpha-mannosidase</fullName>
        <ecNumber evidence="4 10">3.2.1.101</ecNumber>
    </recommendedName>
</protein>
<dbReference type="GO" id="GO:0009272">
    <property type="term" value="P:fungal-type cell wall biogenesis"/>
    <property type="evidence" value="ECO:0007669"/>
    <property type="project" value="TreeGrafter"/>
</dbReference>
<keyword evidence="6 10" id="KW-0378">Hydrolase</keyword>
<reference evidence="13" key="1">
    <citation type="submission" date="2019-01" db="EMBL/GenBank/DDBJ databases">
        <title>Colletotrichum abscissum LGMF1257.</title>
        <authorList>
            <person name="Baroncelli R."/>
        </authorList>
    </citation>
    <scope>NUCLEOTIDE SEQUENCE</scope>
    <source>
        <strain evidence="13">Ca142</strain>
    </source>
</reference>
<dbReference type="PIRSF" id="PIRSF016302">
    <property type="entry name" value="Man_a_manosd"/>
    <property type="match status" value="1"/>
</dbReference>
<feature type="signal peptide" evidence="12">
    <location>
        <begin position="1"/>
        <end position="24"/>
    </location>
</feature>
<keyword evidence="7" id="KW-0472">Membrane</keyword>
<evidence type="ECO:0000256" key="6">
    <source>
        <dbReference type="ARBA" id="ARBA00022801"/>
    </source>
</evidence>
<dbReference type="GO" id="GO:0016052">
    <property type="term" value="P:carbohydrate catabolic process"/>
    <property type="evidence" value="ECO:0007669"/>
    <property type="project" value="InterPro"/>
</dbReference>
<dbReference type="Pfam" id="PF03663">
    <property type="entry name" value="Glyco_hydro_76"/>
    <property type="match status" value="1"/>
</dbReference>
<feature type="compositionally biased region" description="Gly residues" evidence="11">
    <location>
        <begin position="435"/>
        <end position="445"/>
    </location>
</feature>